<evidence type="ECO:0000256" key="1">
    <source>
        <dbReference type="SAM" id="MobiDB-lite"/>
    </source>
</evidence>
<feature type="transmembrane region" description="Helical" evidence="2">
    <location>
        <begin position="20"/>
        <end position="39"/>
    </location>
</feature>
<dbReference type="AlphaFoldDB" id="A0A9D1MF11"/>
<sequence length="289" mass="31743">MDNQEYIKVSKAIRNYKTAWLNVALFLAFTVLNGFFVATCNIEEGYTYFLFSFYSVIQLIAAGKVMQYRDPANGDVYLGIMVVLALIVLAVLVVFWLLAKKRRWAMIVLLVLVSLDTAFVVVDIFYAQQFSLVFDVVFHALMIYYFVLGIKAAKELALHFPQGVQLTIQQLNEAYRMETGIDPVTGAPVNLGMPGANAPAAPVSYDPMTGQPISGNAPAAPVRYDPMTGEKIEEGKNEIATAEIEPGRADENKSDATAGFDKADFGEKPDFGGKPDFGKDSGFGEDSQK</sequence>
<proteinExistence type="predicted"/>
<evidence type="ECO:0000313" key="3">
    <source>
        <dbReference type="EMBL" id="HIU59041.1"/>
    </source>
</evidence>
<feature type="compositionally biased region" description="Basic and acidic residues" evidence="1">
    <location>
        <begin position="261"/>
        <end position="279"/>
    </location>
</feature>
<gene>
    <name evidence="3" type="ORF">IAC57_02955</name>
</gene>
<keyword evidence="2" id="KW-0812">Transmembrane</keyword>
<comment type="caution">
    <text evidence="3">The sequence shown here is derived from an EMBL/GenBank/DDBJ whole genome shotgun (WGS) entry which is preliminary data.</text>
</comment>
<keyword evidence="2" id="KW-1133">Transmembrane helix</keyword>
<protein>
    <submittedName>
        <fullName evidence="3">Uncharacterized protein</fullName>
    </submittedName>
</protein>
<dbReference type="Proteomes" id="UP000824081">
    <property type="component" value="Unassembled WGS sequence"/>
</dbReference>
<feature type="transmembrane region" description="Helical" evidence="2">
    <location>
        <begin position="132"/>
        <end position="150"/>
    </location>
</feature>
<organism evidence="3 4">
    <name type="scientific">Candidatus Scatosoma pullistercoris</name>
    <dbReference type="NCBI Taxonomy" id="2840934"/>
    <lineage>
        <taxon>Bacteria</taxon>
        <taxon>Bacillati</taxon>
        <taxon>Bacillota</taxon>
        <taxon>Clostridia</taxon>
        <taxon>Candidatus Scatosoma</taxon>
    </lineage>
</organism>
<feature type="transmembrane region" description="Helical" evidence="2">
    <location>
        <begin position="77"/>
        <end position="98"/>
    </location>
</feature>
<reference evidence="3" key="1">
    <citation type="submission" date="2020-10" db="EMBL/GenBank/DDBJ databases">
        <authorList>
            <person name="Gilroy R."/>
        </authorList>
    </citation>
    <scope>NUCLEOTIDE SEQUENCE</scope>
    <source>
        <strain evidence="3">11687</strain>
    </source>
</reference>
<keyword evidence="2" id="KW-0472">Membrane</keyword>
<dbReference type="EMBL" id="DVMZ01000078">
    <property type="protein sequence ID" value="HIU59041.1"/>
    <property type="molecule type" value="Genomic_DNA"/>
</dbReference>
<accession>A0A9D1MF11</accession>
<evidence type="ECO:0000313" key="4">
    <source>
        <dbReference type="Proteomes" id="UP000824081"/>
    </source>
</evidence>
<reference evidence="3" key="2">
    <citation type="journal article" date="2021" name="PeerJ">
        <title>Extensive microbial diversity within the chicken gut microbiome revealed by metagenomics and culture.</title>
        <authorList>
            <person name="Gilroy R."/>
            <person name="Ravi A."/>
            <person name="Getino M."/>
            <person name="Pursley I."/>
            <person name="Horton D.L."/>
            <person name="Alikhan N.F."/>
            <person name="Baker D."/>
            <person name="Gharbi K."/>
            <person name="Hall N."/>
            <person name="Watson M."/>
            <person name="Adriaenssens E.M."/>
            <person name="Foster-Nyarko E."/>
            <person name="Jarju S."/>
            <person name="Secka A."/>
            <person name="Antonio M."/>
            <person name="Oren A."/>
            <person name="Chaudhuri R.R."/>
            <person name="La Ragione R."/>
            <person name="Hildebrand F."/>
            <person name="Pallen M.J."/>
        </authorList>
    </citation>
    <scope>NUCLEOTIDE SEQUENCE</scope>
    <source>
        <strain evidence="3">11687</strain>
    </source>
</reference>
<feature type="transmembrane region" description="Helical" evidence="2">
    <location>
        <begin position="105"/>
        <end position="126"/>
    </location>
</feature>
<feature type="region of interest" description="Disordered" evidence="1">
    <location>
        <begin position="232"/>
        <end position="289"/>
    </location>
</feature>
<name>A0A9D1MF11_9FIRM</name>
<feature type="compositionally biased region" description="Basic and acidic residues" evidence="1">
    <location>
        <begin position="245"/>
        <end position="254"/>
    </location>
</feature>
<evidence type="ECO:0000256" key="2">
    <source>
        <dbReference type="SAM" id="Phobius"/>
    </source>
</evidence>